<keyword evidence="5" id="KW-1185">Reference proteome</keyword>
<evidence type="ECO:0000256" key="2">
    <source>
        <dbReference type="SAM" id="SignalP"/>
    </source>
</evidence>
<feature type="domain" description="Peptidase A1" evidence="3">
    <location>
        <begin position="98"/>
        <end position="241"/>
    </location>
</feature>
<dbReference type="GO" id="GO:0004190">
    <property type="term" value="F:aspartic-type endopeptidase activity"/>
    <property type="evidence" value="ECO:0007669"/>
    <property type="project" value="InterPro"/>
</dbReference>
<dbReference type="EMBL" id="JAMSHJ010000005">
    <property type="protein sequence ID" value="KAI5404461.1"/>
    <property type="molecule type" value="Genomic_DNA"/>
</dbReference>
<dbReference type="Gramene" id="Psat05G0157500-T2">
    <property type="protein sequence ID" value="KAI5404461.1"/>
    <property type="gene ID" value="KIW84_051575"/>
</dbReference>
<dbReference type="SUPFAM" id="SSF50630">
    <property type="entry name" value="Acid proteases"/>
    <property type="match status" value="1"/>
</dbReference>
<sequence>MNLKLVTTLTLCYVIYICKSNAIDPCASQPDNSDLNVIPMYGKCSPFNPPKTDSWDNRIINMASKDPARMNYLSTLVAQKTVSSSPIASGQAFNIGNYVVRVKIGTPGQLLFMVLDTSTDEAFVPSSGCTGCSATTFSPNSSTSYLPLDCSVPQCGQVRGLSCPATSSGVCSFNQSYAGIEDNKVPETIQTPTNESAENITPKNESENALTPTNENTIVEYLDMDEFDLNKLPALNFGVKK</sequence>
<dbReference type="Pfam" id="PF14543">
    <property type="entry name" value="TAXi_N"/>
    <property type="match status" value="1"/>
</dbReference>
<dbReference type="PANTHER" id="PTHR13683">
    <property type="entry name" value="ASPARTYL PROTEASES"/>
    <property type="match status" value="1"/>
</dbReference>
<protein>
    <recommendedName>
        <fullName evidence="3">Peptidase A1 domain-containing protein</fullName>
    </recommendedName>
</protein>
<organism evidence="4 5">
    <name type="scientific">Pisum sativum</name>
    <name type="common">Garden pea</name>
    <name type="synonym">Lathyrus oleraceus</name>
    <dbReference type="NCBI Taxonomy" id="3888"/>
    <lineage>
        <taxon>Eukaryota</taxon>
        <taxon>Viridiplantae</taxon>
        <taxon>Streptophyta</taxon>
        <taxon>Embryophyta</taxon>
        <taxon>Tracheophyta</taxon>
        <taxon>Spermatophyta</taxon>
        <taxon>Magnoliopsida</taxon>
        <taxon>eudicotyledons</taxon>
        <taxon>Gunneridae</taxon>
        <taxon>Pentapetalae</taxon>
        <taxon>rosids</taxon>
        <taxon>fabids</taxon>
        <taxon>Fabales</taxon>
        <taxon>Fabaceae</taxon>
        <taxon>Papilionoideae</taxon>
        <taxon>50 kb inversion clade</taxon>
        <taxon>NPAAA clade</taxon>
        <taxon>Hologalegina</taxon>
        <taxon>IRL clade</taxon>
        <taxon>Fabeae</taxon>
        <taxon>Lathyrus</taxon>
    </lineage>
</organism>
<feature type="chain" id="PRO_5038832917" description="Peptidase A1 domain-containing protein" evidence="2">
    <location>
        <begin position="23"/>
        <end position="241"/>
    </location>
</feature>
<dbReference type="InterPro" id="IPR032861">
    <property type="entry name" value="TAXi_N"/>
</dbReference>
<accession>A0A9D4WPS9</accession>
<evidence type="ECO:0000256" key="1">
    <source>
        <dbReference type="ARBA" id="ARBA00007447"/>
    </source>
</evidence>
<comment type="caution">
    <text evidence="4">The sequence shown here is derived from an EMBL/GenBank/DDBJ whole genome shotgun (WGS) entry which is preliminary data.</text>
</comment>
<reference evidence="4 5" key="1">
    <citation type="journal article" date="2022" name="Nat. Genet.">
        <title>Improved pea reference genome and pan-genome highlight genomic features and evolutionary characteristics.</title>
        <authorList>
            <person name="Yang T."/>
            <person name="Liu R."/>
            <person name="Luo Y."/>
            <person name="Hu S."/>
            <person name="Wang D."/>
            <person name="Wang C."/>
            <person name="Pandey M.K."/>
            <person name="Ge S."/>
            <person name="Xu Q."/>
            <person name="Li N."/>
            <person name="Li G."/>
            <person name="Huang Y."/>
            <person name="Saxena R.K."/>
            <person name="Ji Y."/>
            <person name="Li M."/>
            <person name="Yan X."/>
            <person name="He Y."/>
            <person name="Liu Y."/>
            <person name="Wang X."/>
            <person name="Xiang C."/>
            <person name="Varshney R.K."/>
            <person name="Ding H."/>
            <person name="Gao S."/>
            <person name="Zong X."/>
        </authorList>
    </citation>
    <scope>NUCLEOTIDE SEQUENCE [LARGE SCALE GENOMIC DNA]</scope>
    <source>
        <strain evidence="4 5">cv. Zhongwan 6</strain>
    </source>
</reference>
<comment type="similarity">
    <text evidence="1">Belongs to the peptidase A1 family.</text>
</comment>
<keyword evidence="2" id="KW-0732">Signal</keyword>
<dbReference type="InterPro" id="IPR001461">
    <property type="entry name" value="Aspartic_peptidase_A1"/>
</dbReference>
<evidence type="ECO:0000313" key="5">
    <source>
        <dbReference type="Proteomes" id="UP001058974"/>
    </source>
</evidence>
<evidence type="ECO:0000313" key="4">
    <source>
        <dbReference type="EMBL" id="KAI5404461.1"/>
    </source>
</evidence>
<dbReference type="Proteomes" id="UP001058974">
    <property type="component" value="Chromosome 5"/>
</dbReference>
<dbReference type="GO" id="GO:0006508">
    <property type="term" value="P:proteolysis"/>
    <property type="evidence" value="ECO:0007669"/>
    <property type="project" value="InterPro"/>
</dbReference>
<proteinExistence type="inferred from homology"/>
<dbReference type="InterPro" id="IPR033121">
    <property type="entry name" value="PEPTIDASE_A1"/>
</dbReference>
<dbReference type="Gene3D" id="2.40.70.10">
    <property type="entry name" value="Acid Proteases"/>
    <property type="match status" value="1"/>
</dbReference>
<dbReference type="PROSITE" id="PS51767">
    <property type="entry name" value="PEPTIDASE_A1"/>
    <property type="match status" value="1"/>
</dbReference>
<dbReference type="InterPro" id="IPR021109">
    <property type="entry name" value="Peptidase_aspartic_dom_sf"/>
</dbReference>
<name>A0A9D4WPS9_PEA</name>
<gene>
    <name evidence="4" type="ORF">KIW84_051575</name>
</gene>
<dbReference type="AlphaFoldDB" id="A0A9D4WPS9"/>
<evidence type="ECO:0000259" key="3">
    <source>
        <dbReference type="PROSITE" id="PS51767"/>
    </source>
</evidence>
<feature type="non-terminal residue" evidence="4">
    <location>
        <position position="1"/>
    </location>
</feature>
<feature type="signal peptide" evidence="2">
    <location>
        <begin position="1"/>
        <end position="22"/>
    </location>
</feature>
<dbReference type="PANTHER" id="PTHR13683:SF839">
    <property type="entry name" value="ASPARTYL PROTEASE AED3-LIKE"/>
    <property type="match status" value="1"/>
</dbReference>